<name>A0A2T2Z939_9NOCA</name>
<reference evidence="1 2" key="1">
    <citation type="submission" date="2018-02" db="EMBL/GenBank/DDBJ databases">
        <title>8 Nocardia nova and 1 Nocardia cyriacigeorgica strain used for evolution to TMP-SMX.</title>
        <authorList>
            <person name="Mehta H."/>
            <person name="Weng J."/>
            <person name="Shamoo Y."/>
        </authorList>
    </citation>
    <scope>NUCLEOTIDE SEQUENCE [LARGE SCALE GENOMIC DNA]</scope>
    <source>
        <strain evidence="1 2">ATCC 33727</strain>
    </source>
</reference>
<sequence>MAATQTVAVIGSANASHHSTTIDEAVVISDYRELIRQVHAFVAEQRSRGLDLVDDSFIDWAQTEWDRGKPSPLIGVASEPVPTQQSPLQSLGRLFILDVEYWYSSDTESEFEKRNRRRVRRSVPAATYQLEWLRLSKLDQHYHVDDIVLFRYEDEGEEWISPPHVVVSEGRLIPRSRGAVGCHLRYRPELEPVLVSDAAAHLAAAGLAPSLNPGCLRRPERRDVLLSLWREF</sequence>
<dbReference type="Proteomes" id="UP000241647">
    <property type="component" value="Unassembled WGS sequence"/>
</dbReference>
<evidence type="ECO:0000313" key="1">
    <source>
        <dbReference type="EMBL" id="PSR64274.1"/>
    </source>
</evidence>
<protein>
    <submittedName>
        <fullName evidence="1">Uncharacterized protein</fullName>
    </submittedName>
</protein>
<evidence type="ECO:0000313" key="2">
    <source>
        <dbReference type="Proteomes" id="UP000241647"/>
    </source>
</evidence>
<comment type="caution">
    <text evidence="1">The sequence shown here is derived from an EMBL/GenBank/DDBJ whole genome shotgun (WGS) entry which is preliminary data.</text>
</comment>
<proteinExistence type="predicted"/>
<accession>A0A2T2Z939</accession>
<dbReference type="EMBL" id="PYHS01000004">
    <property type="protein sequence ID" value="PSR64274.1"/>
    <property type="molecule type" value="Genomic_DNA"/>
</dbReference>
<organism evidence="1 2">
    <name type="scientific">Nocardia nova</name>
    <dbReference type="NCBI Taxonomy" id="37330"/>
    <lineage>
        <taxon>Bacteria</taxon>
        <taxon>Bacillati</taxon>
        <taxon>Actinomycetota</taxon>
        <taxon>Actinomycetes</taxon>
        <taxon>Mycobacteriales</taxon>
        <taxon>Nocardiaceae</taxon>
        <taxon>Nocardia</taxon>
    </lineage>
</organism>
<gene>
    <name evidence="1" type="ORF">C8259_10875</name>
</gene>
<dbReference type="AlphaFoldDB" id="A0A2T2Z939"/>